<dbReference type="Pfam" id="PF11739">
    <property type="entry name" value="YdbH-like"/>
    <property type="match status" value="1"/>
</dbReference>
<organism evidence="1 2">
    <name type="scientific">Leminorella richardii</name>
    <dbReference type="NCBI Taxonomy" id="158841"/>
    <lineage>
        <taxon>Bacteria</taxon>
        <taxon>Pseudomonadati</taxon>
        <taxon>Pseudomonadota</taxon>
        <taxon>Gammaproteobacteria</taxon>
        <taxon>Enterobacterales</taxon>
        <taxon>Budviciaceae</taxon>
        <taxon>Leminorella</taxon>
    </lineage>
</organism>
<name>A0A2X4UY97_9GAMM</name>
<evidence type="ECO:0000313" key="1">
    <source>
        <dbReference type="EMBL" id="SQI40778.1"/>
    </source>
</evidence>
<dbReference type="AlphaFoldDB" id="A0A2X4UY97"/>
<reference evidence="1 2" key="1">
    <citation type="submission" date="2018-06" db="EMBL/GenBank/DDBJ databases">
        <authorList>
            <consortium name="Pathogen Informatics"/>
            <person name="Doyle S."/>
        </authorList>
    </citation>
    <scope>NUCLEOTIDE SEQUENCE [LARGE SCALE GENOMIC DNA]</scope>
    <source>
        <strain evidence="1 2">NCTC12151</strain>
    </source>
</reference>
<dbReference type="NCBIfam" id="NF007971">
    <property type="entry name" value="PRK10695.1"/>
    <property type="match status" value="1"/>
</dbReference>
<accession>A0A2X4UY97</accession>
<keyword evidence="2" id="KW-1185">Reference proteome</keyword>
<protein>
    <submittedName>
        <fullName evidence="1">Dicarboxylate transport</fullName>
    </submittedName>
</protein>
<dbReference type="KEGG" id="lri:NCTC12151_01733"/>
<dbReference type="EMBL" id="LS483470">
    <property type="protein sequence ID" value="SQI40778.1"/>
    <property type="molecule type" value="Genomic_DNA"/>
</dbReference>
<dbReference type="Proteomes" id="UP000249005">
    <property type="component" value="Chromosome 1"/>
</dbReference>
<dbReference type="InterPro" id="IPR021730">
    <property type="entry name" value="YdbH"/>
</dbReference>
<gene>
    <name evidence="1" type="ORF">NCTC12151_01733</name>
</gene>
<sequence>MAIGKHVKAVFAIAAVAALSLCIAWQTIALWLPTVASYWLPSGTHIVFTQRPEFIKRGISLHGVQVLAKSCFLADVGPLTLTYEQSRWNLTGESLDIDTHCLENLTRQEKTQADDAGVSLRDIQQALPPFNLALGRLSVTPWEPYSSKVTLNSDARGQRLNIQGKLLSGTATLDDQQTLTLETLTMRFPDSPEVVALNGAVQVPLNLDSIPERGNIDAEVISTAVDKPLAVRLTWQQQDGHLGVSPKGEDTQLLDVPWTLSGKTLIVQNGRWQWPYAGQDISGGVNMTLKDWNSDYSEANLEARVNLVTQGKAGKGNVVLTLVPGIASLKNSDLRFQLTGKINEDALSFYATIPGSITGTLLNPTLSLTSGALLRATGPVTPDIYLHEARLPLAGISLTDKGINGRLQTIVNASHRYWGKYRLHLDGRSQDFWFDRGHWEYNFWGGGDMPPLKARWDMTGKGEWNDSQIRLQSLSTGFNRLIYGRVTVNKPRLTLSEPLVWDRAQNTYEAGWQLQTQKVSFDNGGYLPTSALNIRFFGRNPADFQWKGDLSAGKIGPVNLNGRWDGQLIRGEAWWPEQSLTVFQTLLPPDLGFKIRGGKLYAQAAFSISETNGIEAGGHWVVKDGGMWLKDGDLSGLDFVMSYRLKDHVWQLGAKAPVKLRIKHLNNLFDMQNITAALQGFYPHTERNPLRLTNVGVDILSGRISIPSMNFPQKEPAVLTLKGVDLSELFTILKPKQFTMSGKVNGELPLYLNHPEWLVRNGWIENDRALTLRLDRDLVNAISEDNMATGDIMDWLGYMEISRSRADVNLSNLGLLTMDAQIKGFNPTKNAERLVVLNYHHEEDIFQLWRSLRFGDNLQDTLQQFFSLPKEQKPRE</sequence>
<evidence type="ECO:0000313" key="2">
    <source>
        <dbReference type="Proteomes" id="UP000249005"/>
    </source>
</evidence>
<proteinExistence type="predicted"/>